<evidence type="ECO:0000256" key="1">
    <source>
        <dbReference type="ARBA" id="ARBA00000900"/>
    </source>
</evidence>
<comment type="pathway">
    <text evidence="5">Protein modification; protein ubiquitination.</text>
</comment>
<evidence type="ECO:0000256" key="7">
    <source>
        <dbReference type="ARBA" id="ARBA00022679"/>
    </source>
</evidence>
<dbReference type="EMBL" id="JAIZAY010000005">
    <property type="protein sequence ID" value="KAJ8042487.1"/>
    <property type="molecule type" value="Genomic_DNA"/>
</dbReference>
<keyword evidence="7" id="KW-0808">Transferase</keyword>
<accession>A0A9Q1CCN0</accession>
<feature type="domain" description="RING-type" evidence="22">
    <location>
        <begin position="191"/>
        <end position="231"/>
    </location>
</feature>
<comment type="catalytic activity">
    <reaction evidence="1">
        <text>S-ubiquitinyl-[E2 ubiquitin-conjugating enzyme]-L-cysteine + [acceptor protein]-L-lysine = [E2 ubiquitin-conjugating enzyme]-L-cysteine + N(6)-ubiquitinyl-[acceptor protein]-L-lysine.</text>
        <dbReference type="EC" id="2.3.2.27"/>
    </reaction>
</comment>
<evidence type="ECO:0000256" key="21">
    <source>
        <dbReference type="SAM" id="MobiDB-lite"/>
    </source>
</evidence>
<evidence type="ECO:0000256" key="6">
    <source>
        <dbReference type="ARBA" id="ARBA00012483"/>
    </source>
</evidence>
<evidence type="ECO:0000256" key="16">
    <source>
        <dbReference type="ARBA" id="ARBA00023288"/>
    </source>
</evidence>
<evidence type="ECO:0000256" key="15">
    <source>
        <dbReference type="ARBA" id="ARBA00023228"/>
    </source>
</evidence>
<evidence type="ECO:0000256" key="2">
    <source>
        <dbReference type="ARBA" id="ARBA00004170"/>
    </source>
</evidence>
<dbReference type="InterPro" id="IPR001841">
    <property type="entry name" value="Znf_RING"/>
</dbReference>
<evidence type="ECO:0000256" key="11">
    <source>
        <dbReference type="ARBA" id="ARBA00022771"/>
    </source>
</evidence>
<evidence type="ECO:0000256" key="13">
    <source>
        <dbReference type="ARBA" id="ARBA00022833"/>
    </source>
</evidence>
<organism evidence="23 24">
    <name type="scientific">Holothuria leucospilota</name>
    <name type="common">Black long sea cucumber</name>
    <name type="synonym">Mertensiothuria leucospilota</name>
    <dbReference type="NCBI Taxonomy" id="206669"/>
    <lineage>
        <taxon>Eukaryota</taxon>
        <taxon>Metazoa</taxon>
        <taxon>Echinodermata</taxon>
        <taxon>Eleutherozoa</taxon>
        <taxon>Echinozoa</taxon>
        <taxon>Holothuroidea</taxon>
        <taxon>Aspidochirotacea</taxon>
        <taxon>Aspidochirotida</taxon>
        <taxon>Holothuriidae</taxon>
        <taxon>Holothuria</taxon>
    </lineage>
</organism>
<dbReference type="SUPFAM" id="SSF57850">
    <property type="entry name" value="RING/U-box"/>
    <property type="match status" value="1"/>
</dbReference>
<dbReference type="GO" id="GO:0005768">
    <property type="term" value="C:endosome"/>
    <property type="evidence" value="ECO:0007669"/>
    <property type="project" value="UniProtKB-SubCell"/>
</dbReference>
<comment type="subcellular location">
    <subcellularLocation>
        <location evidence="3">Endosome</location>
    </subcellularLocation>
    <subcellularLocation>
        <location evidence="4">Lysosome</location>
    </subcellularLocation>
    <subcellularLocation>
        <location evidence="2">Membrane</location>
        <topology evidence="2">Peripheral membrane protein</topology>
    </subcellularLocation>
</comment>
<feature type="compositionally biased region" description="Polar residues" evidence="21">
    <location>
        <begin position="1"/>
        <end position="11"/>
    </location>
</feature>
<dbReference type="Proteomes" id="UP001152320">
    <property type="component" value="Chromosome 5"/>
</dbReference>
<keyword evidence="8" id="KW-0519">Myristate</keyword>
<comment type="caution">
    <text evidence="23">The sequence shown here is derived from an EMBL/GenBank/DDBJ whole genome shotgun (WGS) entry which is preliminary data.</text>
</comment>
<dbReference type="Pfam" id="PF13639">
    <property type="entry name" value="zf-RING_2"/>
    <property type="match status" value="1"/>
</dbReference>
<feature type="region of interest" description="Disordered" evidence="21">
    <location>
        <begin position="107"/>
        <end position="129"/>
    </location>
</feature>
<dbReference type="GO" id="GO:0043161">
    <property type="term" value="P:proteasome-mediated ubiquitin-dependent protein catabolic process"/>
    <property type="evidence" value="ECO:0007669"/>
    <property type="project" value="TreeGrafter"/>
</dbReference>
<dbReference type="GO" id="GO:0070936">
    <property type="term" value="P:protein K48-linked ubiquitination"/>
    <property type="evidence" value="ECO:0007669"/>
    <property type="project" value="TreeGrafter"/>
</dbReference>
<dbReference type="GO" id="GO:0016020">
    <property type="term" value="C:membrane"/>
    <property type="evidence" value="ECO:0007669"/>
    <property type="project" value="UniProtKB-SubCell"/>
</dbReference>
<dbReference type="Gene3D" id="3.30.40.10">
    <property type="entry name" value="Zinc/RING finger domain, C3HC4 (zinc finger)"/>
    <property type="match status" value="1"/>
</dbReference>
<keyword evidence="10" id="KW-0967">Endosome</keyword>
<keyword evidence="24" id="KW-1185">Reference proteome</keyword>
<evidence type="ECO:0000256" key="5">
    <source>
        <dbReference type="ARBA" id="ARBA00004906"/>
    </source>
</evidence>
<evidence type="ECO:0000256" key="14">
    <source>
        <dbReference type="ARBA" id="ARBA00023136"/>
    </source>
</evidence>
<dbReference type="InterPro" id="IPR051878">
    <property type="entry name" value="ZNRF_ubiq-protein_ligase"/>
</dbReference>
<keyword evidence="9" id="KW-0479">Metal-binding</keyword>
<evidence type="ECO:0000256" key="10">
    <source>
        <dbReference type="ARBA" id="ARBA00022753"/>
    </source>
</evidence>
<evidence type="ECO:0000256" key="9">
    <source>
        <dbReference type="ARBA" id="ARBA00022723"/>
    </source>
</evidence>
<evidence type="ECO:0000256" key="19">
    <source>
        <dbReference type="ARBA" id="ARBA00042305"/>
    </source>
</evidence>
<dbReference type="PROSITE" id="PS50089">
    <property type="entry name" value="ZF_RING_2"/>
    <property type="match status" value="1"/>
</dbReference>
<evidence type="ECO:0000256" key="17">
    <source>
        <dbReference type="ARBA" id="ARBA00040227"/>
    </source>
</evidence>
<dbReference type="InterPro" id="IPR013083">
    <property type="entry name" value="Znf_RING/FYVE/PHD"/>
</dbReference>
<dbReference type="GO" id="GO:0061630">
    <property type="term" value="F:ubiquitin protein ligase activity"/>
    <property type="evidence" value="ECO:0007669"/>
    <property type="project" value="UniProtKB-EC"/>
</dbReference>
<dbReference type="GO" id="GO:0008270">
    <property type="term" value="F:zinc ion binding"/>
    <property type="evidence" value="ECO:0007669"/>
    <property type="project" value="UniProtKB-KW"/>
</dbReference>
<dbReference type="EC" id="2.3.2.27" evidence="6"/>
<evidence type="ECO:0000256" key="3">
    <source>
        <dbReference type="ARBA" id="ARBA00004177"/>
    </source>
</evidence>
<feature type="compositionally biased region" description="Low complexity" evidence="21">
    <location>
        <begin position="55"/>
        <end position="65"/>
    </location>
</feature>
<feature type="compositionally biased region" description="Polar residues" evidence="21">
    <location>
        <begin position="71"/>
        <end position="92"/>
    </location>
</feature>
<evidence type="ECO:0000313" key="24">
    <source>
        <dbReference type="Proteomes" id="UP001152320"/>
    </source>
</evidence>
<dbReference type="Gene3D" id="3.30.160.60">
    <property type="entry name" value="Classic Zinc Finger"/>
    <property type="match status" value="1"/>
</dbReference>
<keyword evidence="12" id="KW-0833">Ubl conjugation pathway</keyword>
<evidence type="ECO:0000256" key="4">
    <source>
        <dbReference type="ARBA" id="ARBA00004371"/>
    </source>
</evidence>
<dbReference type="AlphaFoldDB" id="A0A9Q1CCN0"/>
<reference evidence="23" key="1">
    <citation type="submission" date="2021-10" db="EMBL/GenBank/DDBJ databases">
        <title>Tropical sea cucumber genome reveals ecological adaptation and Cuvierian tubules defense mechanism.</title>
        <authorList>
            <person name="Chen T."/>
        </authorList>
    </citation>
    <scope>NUCLEOTIDE SEQUENCE</scope>
    <source>
        <strain evidence="23">Nanhai2018</strain>
        <tissue evidence="23">Muscle</tissue>
    </source>
</reference>
<dbReference type="SMART" id="SM00184">
    <property type="entry name" value="RING"/>
    <property type="match status" value="1"/>
</dbReference>
<dbReference type="PANTHER" id="PTHR46661">
    <property type="entry name" value="E3 UBIQUITIN-PROTEIN LIGASE ZNRF1-LIKE PROTEIN"/>
    <property type="match status" value="1"/>
</dbReference>
<feature type="compositionally biased region" description="Polar residues" evidence="21">
    <location>
        <begin position="36"/>
        <end position="54"/>
    </location>
</feature>
<dbReference type="FunFam" id="3.30.40.10:FF:000235">
    <property type="entry name" value="E3 ubiquitin-protein ligase ZNRF1"/>
    <property type="match status" value="1"/>
</dbReference>
<evidence type="ECO:0000256" key="12">
    <source>
        <dbReference type="ARBA" id="ARBA00022786"/>
    </source>
</evidence>
<keyword evidence="13" id="KW-0862">Zinc</keyword>
<feature type="region of interest" description="Disordered" evidence="21">
    <location>
        <begin position="1"/>
        <end position="95"/>
    </location>
</feature>
<evidence type="ECO:0000256" key="20">
    <source>
        <dbReference type="PROSITE-ProRule" id="PRU00175"/>
    </source>
</evidence>
<evidence type="ECO:0000256" key="18">
    <source>
        <dbReference type="ARBA" id="ARBA00042177"/>
    </source>
</evidence>
<keyword evidence="15" id="KW-0458">Lysosome</keyword>
<evidence type="ECO:0000259" key="22">
    <source>
        <dbReference type="PROSITE" id="PS50089"/>
    </source>
</evidence>
<name>A0A9Q1CCN0_HOLLE</name>
<keyword evidence="11 20" id="KW-0863">Zinc-finger</keyword>
<sequence length="234" mass="24992">MGQKVSSSPRSRTVYGAPYQAGDGAGASSTNSNSGQYLSVSNGHGAFFNTNPGQSSAAGSSSGNRSRTRSLVCTPTHSHTNHGQTQGTSSDSNSDDEVLDRIIGAVTSRSGGASSNHHANGHTRASRGRSLPLSAPLPTHLFPQSFFSGIKCPVCSKFVPPDDIEVHLVVCLTKPRIVYNEDVLESDSGECVICLEDLEQGDTIARLPCLCIYHKICIDMWFERNRSCPEHPLD</sequence>
<dbReference type="PANTHER" id="PTHR46661:SF4">
    <property type="entry name" value="RING-TYPE DOMAIN-CONTAINING PROTEIN"/>
    <property type="match status" value="1"/>
</dbReference>
<keyword evidence="16" id="KW-0449">Lipoprotein</keyword>
<feature type="compositionally biased region" description="Low complexity" evidence="21">
    <location>
        <begin position="26"/>
        <end position="35"/>
    </location>
</feature>
<gene>
    <name evidence="23" type="ORF">HOLleu_13554</name>
</gene>
<evidence type="ECO:0000313" key="23">
    <source>
        <dbReference type="EMBL" id="KAJ8042487.1"/>
    </source>
</evidence>
<evidence type="ECO:0000256" key="8">
    <source>
        <dbReference type="ARBA" id="ARBA00022707"/>
    </source>
</evidence>
<protein>
    <recommendedName>
        <fullName evidence="17">E3 ubiquitin-protein ligase ZNRF1</fullName>
        <ecNumber evidence="6">2.3.2.27</ecNumber>
    </recommendedName>
    <alternativeName>
        <fullName evidence="18">RING-type E3 ubiquitin transferase ZNRF1</fullName>
    </alternativeName>
    <alternativeName>
        <fullName evidence="19">Zinc/RING finger protein 1</fullName>
    </alternativeName>
</protein>
<proteinExistence type="predicted"/>
<dbReference type="OrthoDB" id="10057496at2759"/>
<dbReference type="GO" id="GO:0005764">
    <property type="term" value="C:lysosome"/>
    <property type="evidence" value="ECO:0007669"/>
    <property type="project" value="UniProtKB-SubCell"/>
</dbReference>
<keyword evidence="14" id="KW-0472">Membrane</keyword>
<feature type="compositionally biased region" description="Polar residues" evidence="21">
    <location>
        <begin position="107"/>
        <end position="118"/>
    </location>
</feature>